<sequence length="97" mass="12078">MNYFYTEKGYEIIYKRYYLELLKKLKKRKFKKIISEEIYSELKDKKSFEKEIKDDPVIDITEFKRGKEKRYMKKAIFQKIEKNSQSYHYNHENLSIS</sequence>
<name>X1PY87_9ZZZZ</name>
<evidence type="ECO:0000313" key="1">
    <source>
        <dbReference type="EMBL" id="GAI61257.1"/>
    </source>
</evidence>
<reference evidence="1" key="1">
    <citation type="journal article" date="2014" name="Front. Microbiol.">
        <title>High frequency of phylogenetically diverse reductive dehalogenase-homologous genes in deep subseafloor sedimentary metagenomes.</title>
        <authorList>
            <person name="Kawai M."/>
            <person name="Futagami T."/>
            <person name="Toyoda A."/>
            <person name="Takaki Y."/>
            <person name="Nishi S."/>
            <person name="Hori S."/>
            <person name="Arai W."/>
            <person name="Tsubouchi T."/>
            <person name="Morono Y."/>
            <person name="Uchiyama I."/>
            <person name="Ito T."/>
            <person name="Fujiyama A."/>
            <person name="Inagaki F."/>
            <person name="Takami H."/>
        </authorList>
    </citation>
    <scope>NUCLEOTIDE SEQUENCE</scope>
    <source>
        <strain evidence="1">Expedition CK06-06</strain>
    </source>
</reference>
<gene>
    <name evidence="1" type="ORF">S12H4_01218</name>
</gene>
<accession>X1PY87</accession>
<proteinExistence type="predicted"/>
<dbReference type="AlphaFoldDB" id="X1PY87"/>
<organism evidence="1">
    <name type="scientific">marine sediment metagenome</name>
    <dbReference type="NCBI Taxonomy" id="412755"/>
    <lineage>
        <taxon>unclassified sequences</taxon>
        <taxon>metagenomes</taxon>
        <taxon>ecological metagenomes</taxon>
    </lineage>
</organism>
<comment type="caution">
    <text evidence="1">The sequence shown here is derived from an EMBL/GenBank/DDBJ whole genome shotgun (WGS) entry which is preliminary data.</text>
</comment>
<protein>
    <submittedName>
        <fullName evidence="1">Uncharacterized protein</fullName>
    </submittedName>
</protein>
<dbReference type="EMBL" id="BARW01000224">
    <property type="protein sequence ID" value="GAI61257.1"/>
    <property type="molecule type" value="Genomic_DNA"/>
</dbReference>